<evidence type="ECO:0000313" key="2">
    <source>
        <dbReference type="Proteomes" id="UP001143910"/>
    </source>
</evidence>
<protein>
    <submittedName>
        <fullName evidence="1">Uncharacterized protein</fullName>
    </submittedName>
</protein>
<dbReference type="EMBL" id="JANJQO010003677">
    <property type="protein sequence ID" value="KAJ2957150.1"/>
    <property type="molecule type" value="Genomic_DNA"/>
</dbReference>
<evidence type="ECO:0000313" key="1">
    <source>
        <dbReference type="EMBL" id="KAJ2957150.1"/>
    </source>
</evidence>
<gene>
    <name evidence="1" type="ORF">NQ176_g11269</name>
</gene>
<comment type="caution">
    <text evidence="1">The sequence shown here is derived from an EMBL/GenBank/DDBJ whole genome shotgun (WGS) entry which is preliminary data.</text>
</comment>
<accession>A0ACC1MC00</accession>
<name>A0ACC1MC00_9HYPO</name>
<sequence>MISSHILQVVAVLATVCGHAVGQEQSSQQPLPIVDLGYELHQANNFNQQGGYYNFTDIRFGAPPLDKLRFAKPQPPAVNRSEVQQGGQGYVCPQAIPRWLQSEATFLSNYLTGGTSFAAYNASSPVAANSSTVQVSDRPGLTVTEDCLFLDVIVPRNIFERAGKGYGAPVMVWIYGGGELPSFLFKKCIH</sequence>
<proteinExistence type="predicted"/>
<organism evidence="1 2">
    <name type="scientific">Zarea fungicola</name>
    <dbReference type="NCBI Taxonomy" id="93591"/>
    <lineage>
        <taxon>Eukaryota</taxon>
        <taxon>Fungi</taxon>
        <taxon>Dikarya</taxon>
        <taxon>Ascomycota</taxon>
        <taxon>Pezizomycotina</taxon>
        <taxon>Sordariomycetes</taxon>
        <taxon>Hypocreomycetidae</taxon>
        <taxon>Hypocreales</taxon>
        <taxon>Cordycipitaceae</taxon>
        <taxon>Zarea</taxon>
    </lineage>
</organism>
<reference evidence="1" key="1">
    <citation type="submission" date="2022-08" db="EMBL/GenBank/DDBJ databases">
        <title>Genome Sequence of Lecanicillium fungicola.</title>
        <authorList>
            <person name="Buettner E."/>
        </authorList>
    </citation>
    <scope>NUCLEOTIDE SEQUENCE</scope>
    <source>
        <strain evidence="1">Babe33</strain>
    </source>
</reference>
<keyword evidence="2" id="KW-1185">Reference proteome</keyword>
<dbReference type="Proteomes" id="UP001143910">
    <property type="component" value="Unassembled WGS sequence"/>
</dbReference>